<organism evidence="1 2">
    <name type="scientific">Alicyclobacillus fodiniaquatilis</name>
    <dbReference type="NCBI Taxonomy" id="1661150"/>
    <lineage>
        <taxon>Bacteria</taxon>
        <taxon>Bacillati</taxon>
        <taxon>Bacillota</taxon>
        <taxon>Bacilli</taxon>
        <taxon>Bacillales</taxon>
        <taxon>Alicyclobacillaceae</taxon>
        <taxon>Alicyclobacillus</taxon>
    </lineage>
</organism>
<keyword evidence="2" id="KW-1185">Reference proteome</keyword>
<dbReference type="EMBL" id="JBHUCX010000013">
    <property type="protein sequence ID" value="MFD1673788.1"/>
    <property type="molecule type" value="Genomic_DNA"/>
</dbReference>
<accession>A0ABW4JDN8</accession>
<reference evidence="2" key="1">
    <citation type="journal article" date="2019" name="Int. J. Syst. Evol. Microbiol.">
        <title>The Global Catalogue of Microorganisms (GCM) 10K type strain sequencing project: providing services to taxonomists for standard genome sequencing and annotation.</title>
        <authorList>
            <consortium name="The Broad Institute Genomics Platform"/>
            <consortium name="The Broad Institute Genome Sequencing Center for Infectious Disease"/>
            <person name="Wu L."/>
            <person name="Ma J."/>
        </authorList>
    </citation>
    <scope>NUCLEOTIDE SEQUENCE [LARGE SCALE GENOMIC DNA]</scope>
    <source>
        <strain evidence="2">CGMCC 1.12286</strain>
    </source>
</reference>
<proteinExistence type="predicted"/>
<gene>
    <name evidence="1" type="ORF">ACFSB2_03570</name>
</gene>
<dbReference type="Proteomes" id="UP001597079">
    <property type="component" value="Unassembled WGS sequence"/>
</dbReference>
<evidence type="ECO:0000313" key="1">
    <source>
        <dbReference type="EMBL" id="MFD1673788.1"/>
    </source>
</evidence>
<sequence length="118" mass="12108">MAYDNFTVAPTILPNKVDMQWATTATGAQTLLNATKGTGLASLSGYILHNSGSSASTVSVVFKSSSAQASSAALATLTVPRGQYQSFYVSGASYVTLASTTIAGANGEFNFTLNTNPL</sequence>
<name>A0ABW4JDN8_9BACL</name>
<evidence type="ECO:0000313" key="2">
    <source>
        <dbReference type="Proteomes" id="UP001597079"/>
    </source>
</evidence>
<dbReference type="RefSeq" id="WP_377941326.1">
    <property type="nucleotide sequence ID" value="NZ_JBHUCX010000013.1"/>
</dbReference>
<protein>
    <submittedName>
        <fullName evidence="1">Uncharacterized protein</fullName>
    </submittedName>
</protein>
<comment type="caution">
    <text evidence="1">The sequence shown here is derived from an EMBL/GenBank/DDBJ whole genome shotgun (WGS) entry which is preliminary data.</text>
</comment>